<sequence>MRKFIINVNGNSYEVEVEEVTTSGAVERPVPKTVSPAPQPAAQPKAAPAPQSKAEKKEIAVSQGQEVVEAPMPGTILSVNVKEGDTVKSGDILLILEAMKMENEILAPRDGVVANIATSASALVNTGDKLVVLD</sequence>
<dbReference type="PANTHER" id="PTHR45266:SF3">
    <property type="entry name" value="OXALOACETATE DECARBOXYLASE ALPHA CHAIN"/>
    <property type="match status" value="1"/>
</dbReference>
<dbReference type="InterPro" id="IPR050709">
    <property type="entry name" value="Biotin_Carboxyl_Carrier/Decarb"/>
</dbReference>
<accession>A0ABS6EDT3</accession>
<dbReference type="Pfam" id="PF00364">
    <property type="entry name" value="Biotin_lipoyl"/>
    <property type="match status" value="1"/>
</dbReference>
<comment type="caution">
    <text evidence="4">The sequence shown here is derived from an EMBL/GenBank/DDBJ whole genome shotgun (WGS) entry which is preliminary data.</text>
</comment>
<dbReference type="CDD" id="cd06850">
    <property type="entry name" value="biotinyl_domain"/>
    <property type="match status" value="1"/>
</dbReference>
<evidence type="ECO:0000256" key="1">
    <source>
        <dbReference type="ARBA" id="ARBA00023267"/>
    </source>
</evidence>
<reference evidence="4 5" key="1">
    <citation type="submission" date="2021-06" db="EMBL/GenBank/DDBJ databases">
        <authorList>
            <person name="Sun Q."/>
            <person name="Li D."/>
        </authorList>
    </citation>
    <scope>NUCLEOTIDE SEQUENCE [LARGE SCALE GENOMIC DNA]</scope>
    <source>
        <strain evidence="4 5">MSJ-40</strain>
    </source>
</reference>
<feature type="domain" description="Lipoyl-binding" evidence="3">
    <location>
        <begin position="56"/>
        <end position="134"/>
    </location>
</feature>
<dbReference type="RefSeq" id="WP_216522694.1">
    <property type="nucleotide sequence ID" value="NZ_JAHLPM010000041.1"/>
</dbReference>
<evidence type="ECO:0000259" key="3">
    <source>
        <dbReference type="PROSITE" id="PS50968"/>
    </source>
</evidence>
<feature type="region of interest" description="Disordered" evidence="2">
    <location>
        <begin position="22"/>
        <end position="55"/>
    </location>
</feature>
<gene>
    <name evidence="4" type="ORF">KQI42_20585</name>
</gene>
<protein>
    <submittedName>
        <fullName evidence="4">DUF2118 domain-containing protein</fullName>
    </submittedName>
</protein>
<evidence type="ECO:0000256" key="2">
    <source>
        <dbReference type="SAM" id="MobiDB-lite"/>
    </source>
</evidence>
<dbReference type="InterPro" id="IPR001882">
    <property type="entry name" value="Biotin_BS"/>
</dbReference>
<evidence type="ECO:0000313" key="5">
    <source>
        <dbReference type="Proteomes" id="UP000749471"/>
    </source>
</evidence>
<name>A0ABS6EDT3_9FIRM</name>
<dbReference type="Proteomes" id="UP000749471">
    <property type="component" value="Unassembled WGS sequence"/>
</dbReference>
<dbReference type="PANTHER" id="PTHR45266">
    <property type="entry name" value="OXALOACETATE DECARBOXYLASE ALPHA CHAIN"/>
    <property type="match status" value="1"/>
</dbReference>
<keyword evidence="1" id="KW-0092">Biotin</keyword>
<dbReference type="PROSITE" id="PS50968">
    <property type="entry name" value="BIOTINYL_LIPOYL"/>
    <property type="match status" value="1"/>
</dbReference>
<dbReference type="PROSITE" id="PS00188">
    <property type="entry name" value="BIOTIN"/>
    <property type="match status" value="1"/>
</dbReference>
<organism evidence="4 5">
    <name type="scientific">Tissierella simiarum</name>
    <dbReference type="NCBI Taxonomy" id="2841534"/>
    <lineage>
        <taxon>Bacteria</taxon>
        <taxon>Bacillati</taxon>
        <taxon>Bacillota</taxon>
        <taxon>Tissierellia</taxon>
        <taxon>Tissierellales</taxon>
        <taxon>Tissierellaceae</taxon>
        <taxon>Tissierella</taxon>
    </lineage>
</organism>
<dbReference type="InterPro" id="IPR000089">
    <property type="entry name" value="Biotin_lipoyl"/>
</dbReference>
<evidence type="ECO:0000313" key="4">
    <source>
        <dbReference type="EMBL" id="MBU5440394.1"/>
    </source>
</evidence>
<feature type="compositionally biased region" description="Low complexity" evidence="2">
    <location>
        <begin position="40"/>
        <end position="52"/>
    </location>
</feature>
<dbReference type="EMBL" id="JAHLPM010000041">
    <property type="protein sequence ID" value="MBU5440394.1"/>
    <property type="molecule type" value="Genomic_DNA"/>
</dbReference>
<keyword evidence="5" id="KW-1185">Reference proteome</keyword>
<proteinExistence type="predicted"/>